<evidence type="ECO:0000259" key="2">
    <source>
        <dbReference type="Pfam" id="PF10128"/>
    </source>
</evidence>
<comment type="caution">
    <text evidence="4">The sequence shown here is derived from an EMBL/GenBank/DDBJ whole genome shotgun (WGS) entry which is preliminary data.</text>
</comment>
<feature type="domain" description="Glucose-6-phosphate dehydrogenase assembly protein OpcA C-terminal" evidence="3">
    <location>
        <begin position="179"/>
        <end position="312"/>
    </location>
</feature>
<feature type="domain" description="Glucose-6-phosphate dehydrogenase assembly protein OpcA N-terminal" evidence="2">
    <location>
        <begin position="49"/>
        <end position="174"/>
    </location>
</feature>
<dbReference type="PANTHER" id="PTHR38658">
    <property type="entry name" value="OXPP CYCLE PROTEIN OPCA-RELATED"/>
    <property type="match status" value="1"/>
</dbReference>
<evidence type="ECO:0000313" key="5">
    <source>
        <dbReference type="Proteomes" id="UP001072034"/>
    </source>
</evidence>
<dbReference type="InterPro" id="IPR046802">
    <property type="entry name" value="OpcA_G6PD_C"/>
</dbReference>
<name>A0ABT4I7F2_9ACTO</name>
<dbReference type="RefSeq" id="WP_268917185.1">
    <property type="nucleotide sequence ID" value="NZ_JAPTMY010000010.1"/>
</dbReference>
<dbReference type="InterPro" id="IPR046801">
    <property type="entry name" value="OpcA_G6PD_N"/>
</dbReference>
<dbReference type="PANTHER" id="PTHR38658:SF1">
    <property type="entry name" value="OXPP CYCLE PROTEIN OPCA-RELATED"/>
    <property type="match status" value="1"/>
</dbReference>
<proteinExistence type="predicted"/>
<dbReference type="EMBL" id="JAPTMY010000010">
    <property type="protein sequence ID" value="MCZ0857649.1"/>
    <property type="molecule type" value="Genomic_DNA"/>
</dbReference>
<keyword evidence="5" id="KW-1185">Reference proteome</keyword>
<reference evidence="4" key="1">
    <citation type="submission" date="2022-10" db="EMBL/GenBank/DDBJ databases">
        <title>Genome sequence of Actinomyces israelii ATCC 10048.</title>
        <authorList>
            <person name="Watt R.M."/>
            <person name="Tong W.M."/>
        </authorList>
    </citation>
    <scope>NUCLEOTIDE SEQUENCE</scope>
    <source>
        <strain evidence="4">ATCC 10048</strain>
    </source>
</reference>
<protein>
    <submittedName>
        <fullName evidence="4">Glucose-6-phosphate dehydrogenase assembly protein OpcA</fullName>
    </submittedName>
</protein>
<evidence type="ECO:0000256" key="1">
    <source>
        <dbReference type="SAM" id="MobiDB-lite"/>
    </source>
</evidence>
<dbReference type="Pfam" id="PF10128">
    <property type="entry name" value="OpcA_G6PD_assem"/>
    <property type="match status" value="1"/>
</dbReference>
<evidence type="ECO:0000259" key="3">
    <source>
        <dbReference type="Pfam" id="PF20171"/>
    </source>
</evidence>
<accession>A0ABT4I7F2</accession>
<dbReference type="Proteomes" id="UP001072034">
    <property type="component" value="Unassembled WGS sequence"/>
</dbReference>
<feature type="region of interest" description="Disordered" evidence="1">
    <location>
        <begin position="67"/>
        <end position="87"/>
    </location>
</feature>
<sequence>MITTLTATTTDRIVSALLAEGGASGGSHVLTLMIDTDAAGLEDALAAAHGASLDHPCRIVAVVRPDPEDDAATGPRSRDGHVPSDLSGHLDAEIRVGHDAGAGETLVLRPWGEAAEHTDTLVVPFLLSDVPVVTWWPTTPPVCPSTSPLGQLASTRITNTPALDDPVTALKALAPSFTPGDIDLAWTRITLWRAMVASTLDPVLREGAVRGMVVAGEPENASIALMIQWLGLRTGVGVEQVDVPGFSGIASITVTTPAGEIVIARTDQERATITRPGGGAPQLVTMPRREPITTMNEELRRLTPDLVFGEVLASFAAECCHEPGGGRR</sequence>
<dbReference type="InterPro" id="IPR004555">
    <property type="entry name" value="G6PDH_assembly_OpcA"/>
</dbReference>
<feature type="compositionally biased region" description="Basic and acidic residues" evidence="1">
    <location>
        <begin position="76"/>
        <end position="87"/>
    </location>
</feature>
<evidence type="ECO:0000313" key="4">
    <source>
        <dbReference type="EMBL" id="MCZ0857649.1"/>
    </source>
</evidence>
<gene>
    <name evidence="4" type="ORF">OHJ16_06285</name>
</gene>
<organism evidence="4 5">
    <name type="scientific">Actinomyces israelii</name>
    <dbReference type="NCBI Taxonomy" id="1659"/>
    <lineage>
        <taxon>Bacteria</taxon>
        <taxon>Bacillati</taxon>
        <taxon>Actinomycetota</taxon>
        <taxon>Actinomycetes</taxon>
        <taxon>Actinomycetales</taxon>
        <taxon>Actinomycetaceae</taxon>
        <taxon>Actinomyces</taxon>
    </lineage>
</organism>
<dbReference type="Pfam" id="PF20171">
    <property type="entry name" value="OpcA_G6PD_C"/>
    <property type="match status" value="1"/>
</dbReference>